<evidence type="ECO:0000313" key="1">
    <source>
        <dbReference type="EMBL" id="KAG2997320.1"/>
    </source>
</evidence>
<comment type="caution">
    <text evidence="1">The sequence shown here is derived from an EMBL/GenBank/DDBJ whole genome shotgun (WGS) entry which is preliminary data.</text>
</comment>
<dbReference type="EMBL" id="RCML01000027">
    <property type="protein sequence ID" value="KAG2997320.1"/>
    <property type="molecule type" value="Genomic_DNA"/>
</dbReference>
<protein>
    <submittedName>
        <fullName evidence="1">Uncharacterized protein</fullName>
    </submittedName>
</protein>
<organism evidence="1 2">
    <name type="scientific">Phytophthora cactorum</name>
    <dbReference type="NCBI Taxonomy" id="29920"/>
    <lineage>
        <taxon>Eukaryota</taxon>
        <taxon>Sar</taxon>
        <taxon>Stramenopiles</taxon>
        <taxon>Oomycota</taxon>
        <taxon>Peronosporomycetes</taxon>
        <taxon>Peronosporales</taxon>
        <taxon>Peronosporaceae</taxon>
        <taxon>Phytophthora</taxon>
    </lineage>
</organism>
<accession>A0A8T1GHY7</accession>
<evidence type="ECO:0000313" key="2">
    <source>
        <dbReference type="Proteomes" id="UP000697107"/>
    </source>
</evidence>
<dbReference type="Proteomes" id="UP000697107">
    <property type="component" value="Unassembled WGS sequence"/>
</dbReference>
<gene>
    <name evidence="1" type="ORF">PC118_g1997</name>
</gene>
<dbReference type="AlphaFoldDB" id="A0A8T1GHY7"/>
<proteinExistence type="predicted"/>
<reference evidence="1" key="1">
    <citation type="submission" date="2018-10" db="EMBL/GenBank/DDBJ databases">
        <title>Effector identification in a new, highly contiguous assembly of the strawberry crown rot pathogen Phytophthora cactorum.</title>
        <authorList>
            <person name="Armitage A.D."/>
            <person name="Nellist C.F."/>
            <person name="Bates H."/>
            <person name="Vickerstaff R.J."/>
            <person name="Harrison R.J."/>
        </authorList>
    </citation>
    <scope>NUCLEOTIDE SEQUENCE</scope>
    <source>
        <strain evidence="1">P415</strain>
    </source>
</reference>
<name>A0A8T1GHY7_9STRA</name>
<sequence length="74" mass="8341">MSAQRGCGSVPLNFRSGPPKCWQQKPVAVKSCLQCKVQRQDRTAFPFLQDNKLPTYSKQSLRSLRATTNRSLSI</sequence>